<dbReference type="Proteomes" id="UP001165368">
    <property type="component" value="Unassembled WGS sequence"/>
</dbReference>
<reference evidence="2" key="1">
    <citation type="submission" date="2022-01" db="EMBL/GenBank/DDBJ databases">
        <authorList>
            <person name="Jo J.-H."/>
            <person name="Im W.-T."/>
        </authorList>
    </citation>
    <scope>NUCLEOTIDE SEQUENCE</scope>
    <source>
        <strain evidence="2">I2-34</strain>
    </source>
</reference>
<comment type="caution">
    <text evidence="2">The sequence shown here is derived from an EMBL/GenBank/DDBJ whole genome shotgun (WGS) entry which is preliminary data.</text>
</comment>
<evidence type="ECO:0000313" key="3">
    <source>
        <dbReference type="Proteomes" id="UP001165368"/>
    </source>
</evidence>
<feature type="transmembrane region" description="Helical" evidence="1">
    <location>
        <begin position="108"/>
        <end position="131"/>
    </location>
</feature>
<feature type="transmembrane region" description="Helical" evidence="1">
    <location>
        <begin position="14"/>
        <end position="36"/>
    </location>
</feature>
<evidence type="ECO:0000313" key="2">
    <source>
        <dbReference type="EMBL" id="MCG2622916.1"/>
    </source>
</evidence>
<keyword evidence="1" id="KW-0472">Membrane</keyword>
<organism evidence="2 3">
    <name type="scientific">Arthrobacter hankyongi</name>
    <dbReference type="NCBI Taxonomy" id="2904801"/>
    <lineage>
        <taxon>Bacteria</taxon>
        <taxon>Bacillati</taxon>
        <taxon>Actinomycetota</taxon>
        <taxon>Actinomycetes</taxon>
        <taxon>Micrococcales</taxon>
        <taxon>Micrococcaceae</taxon>
        <taxon>Arthrobacter</taxon>
    </lineage>
</organism>
<evidence type="ECO:0000256" key="1">
    <source>
        <dbReference type="SAM" id="Phobius"/>
    </source>
</evidence>
<keyword evidence="1" id="KW-0812">Transmembrane</keyword>
<proteinExistence type="predicted"/>
<keyword evidence="1" id="KW-1133">Transmembrane helix</keyword>
<dbReference type="RefSeq" id="WP_237821698.1">
    <property type="nucleotide sequence ID" value="NZ_JAKLTQ010000009.1"/>
</dbReference>
<sequence>MPQVLDAAGLISEVLTWVMLGPGLLLLLAGGVVRLLGASWHRAEGVAFADGRRRGVRWFDHKHGFVEGVFPDGDAAPPAAGTDVLVYYDARNPARWQVDEPQLPGHTLLLLGKILTGVGVLAAVVGLVAMLF</sequence>
<protein>
    <submittedName>
        <fullName evidence="2">Sortase</fullName>
    </submittedName>
</protein>
<keyword evidence="3" id="KW-1185">Reference proteome</keyword>
<dbReference type="EMBL" id="JAKLTQ010000009">
    <property type="protein sequence ID" value="MCG2622916.1"/>
    <property type="molecule type" value="Genomic_DNA"/>
</dbReference>
<accession>A0ABS9L8B2</accession>
<gene>
    <name evidence="2" type="ORF">LVY72_13520</name>
</gene>
<name>A0ABS9L8B2_9MICC</name>